<protein>
    <submittedName>
        <fullName evidence="1">Uncharacterized protein</fullName>
    </submittedName>
</protein>
<sequence>MHEGLWSYTFLLIG</sequence>
<dbReference type="EMBL" id="GBXM01056736">
    <property type="protein sequence ID" value="JAH51841.1"/>
    <property type="molecule type" value="Transcribed_RNA"/>
</dbReference>
<evidence type="ECO:0000313" key="1">
    <source>
        <dbReference type="EMBL" id="JAH51841.1"/>
    </source>
</evidence>
<name>A0A0E9TE42_ANGAN</name>
<reference evidence="1" key="2">
    <citation type="journal article" date="2015" name="Fish Shellfish Immunol.">
        <title>Early steps in the European eel (Anguilla anguilla)-Vibrio vulnificus interaction in the gills: Role of the RtxA13 toxin.</title>
        <authorList>
            <person name="Callol A."/>
            <person name="Pajuelo D."/>
            <person name="Ebbesson L."/>
            <person name="Teles M."/>
            <person name="MacKenzie S."/>
            <person name="Amaro C."/>
        </authorList>
    </citation>
    <scope>NUCLEOTIDE SEQUENCE</scope>
</reference>
<proteinExistence type="predicted"/>
<reference evidence="1" key="1">
    <citation type="submission" date="2014-11" db="EMBL/GenBank/DDBJ databases">
        <authorList>
            <person name="Amaro Gonzalez C."/>
        </authorList>
    </citation>
    <scope>NUCLEOTIDE SEQUENCE</scope>
</reference>
<organism evidence="1">
    <name type="scientific">Anguilla anguilla</name>
    <name type="common">European freshwater eel</name>
    <name type="synonym">Muraena anguilla</name>
    <dbReference type="NCBI Taxonomy" id="7936"/>
    <lineage>
        <taxon>Eukaryota</taxon>
        <taxon>Metazoa</taxon>
        <taxon>Chordata</taxon>
        <taxon>Craniata</taxon>
        <taxon>Vertebrata</taxon>
        <taxon>Euteleostomi</taxon>
        <taxon>Actinopterygii</taxon>
        <taxon>Neopterygii</taxon>
        <taxon>Teleostei</taxon>
        <taxon>Anguilliformes</taxon>
        <taxon>Anguillidae</taxon>
        <taxon>Anguilla</taxon>
    </lineage>
</organism>
<accession>A0A0E9TE42</accession>